<name>A0A3B0MF54_THEAN</name>
<dbReference type="Pfam" id="PF05542">
    <property type="entry name" value="DUF760"/>
    <property type="match status" value="2"/>
</dbReference>
<dbReference type="EMBL" id="UIVT01000001">
    <property type="protein sequence ID" value="SVP88322.1"/>
    <property type="molecule type" value="Genomic_DNA"/>
</dbReference>
<evidence type="ECO:0000313" key="2">
    <source>
        <dbReference type="EMBL" id="SVP88322.1"/>
    </source>
</evidence>
<dbReference type="VEuPathDB" id="PiroplasmaDB:TA19020"/>
<evidence type="ECO:0000256" key="1">
    <source>
        <dbReference type="SAM" id="Phobius"/>
    </source>
</evidence>
<dbReference type="EMBL" id="UIVS01000001">
    <property type="protein sequence ID" value="SVP89491.1"/>
    <property type="molecule type" value="Genomic_DNA"/>
</dbReference>
<dbReference type="PANTHER" id="PTHR33598">
    <property type="entry name" value="OS02G0833400 PROTEIN"/>
    <property type="match status" value="1"/>
</dbReference>
<feature type="transmembrane region" description="Helical" evidence="1">
    <location>
        <begin position="12"/>
        <end position="35"/>
    </location>
</feature>
<evidence type="ECO:0000313" key="3">
    <source>
        <dbReference type="EMBL" id="SVP89491.1"/>
    </source>
</evidence>
<dbReference type="PANTHER" id="PTHR33598:SF4">
    <property type="entry name" value="OS02G0833400 PROTEIN"/>
    <property type="match status" value="1"/>
</dbReference>
<keyword evidence="1" id="KW-0812">Transmembrane</keyword>
<keyword evidence="1" id="KW-1133">Transmembrane helix</keyword>
<sequence>MIFGIKPKWRRAPVIIFLCYIFVHFNNIVYCIHLIPSYKLSFVCYKWPNRFRTPPEVGDFEPLVSLREHTDHSFELNSSFTNNLFNKPFFSKNPFNKSFFSNIFPNKSLFLNNLFNKPFFNNYAKPCNKNDESILSNFWSSLKSYVSSKFSTVKGSTLCGNPKRYTKSDAYLRNNDLRHLSFFDFFDNAPNNLGDYKIRKEFNESMTQESPYMELVRTGPSGIIKRFLRVAPSMVKDAISLTVSTLIGSFYRYSAETTIITTTDRLAALILNLQVTGYIYCNAEQRYRLSSLCNTTGTSVPGGAMNNQLTDNQPEPRDEIEGLSVGDELLSYVRRLPRSYINGIFDNMNPEILYAMRHSTEKAIQLLTVLNHNYLDFKDDQKLIIQQTGSFAMQLCFWKLALGYCMRDQETKIELTKSLNSH</sequence>
<organism evidence="2">
    <name type="scientific">Theileria annulata</name>
    <dbReference type="NCBI Taxonomy" id="5874"/>
    <lineage>
        <taxon>Eukaryota</taxon>
        <taxon>Sar</taxon>
        <taxon>Alveolata</taxon>
        <taxon>Apicomplexa</taxon>
        <taxon>Aconoidasida</taxon>
        <taxon>Piroplasmida</taxon>
        <taxon>Theileriidae</taxon>
        <taxon>Theileria</taxon>
    </lineage>
</organism>
<dbReference type="AlphaFoldDB" id="A0A3B0MF54"/>
<gene>
    <name evidence="2" type="ORF">TAT_000018700</name>
    <name evidence="3" type="ORF">TAV_000018600</name>
</gene>
<keyword evidence="1" id="KW-0472">Membrane</keyword>
<dbReference type="InterPro" id="IPR008479">
    <property type="entry name" value="DUF760"/>
</dbReference>
<reference evidence="2" key="1">
    <citation type="submission" date="2018-07" db="EMBL/GenBank/DDBJ databases">
        <authorList>
            <person name="Quirk P.G."/>
            <person name="Krulwich T.A."/>
        </authorList>
    </citation>
    <scope>NUCLEOTIDE SEQUENCE</scope>
    <source>
        <strain evidence="2">Anand</strain>
    </source>
</reference>
<accession>A0A3B0MF54</accession>
<protein>
    <submittedName>
        <fullName evidence="2">Uncharacterized protein</fullName>
    </submittedName>
</protein>
<proteinExistence type="predicted"/>